<proteinExistence type="predicted"/>
<dbReference type="EMBL" id="BGPR01000361">
    <property type="protein sequence ID" value="GBM15524.1"/>
    <property type="molecule type" value="Genomic_DNA"/>
</dbReference>
<protein>
    <submittedName>
        <fullName evidence="1">Uncharacterized protein</fullName>
    </submittedName>
</protein>
<sequence length="127" mass="14036">MGLKRKEDQLHPLCVSTPCSVAAVPKPWAAVNLWALDCVLVDGGPCVGNSCNRTWCRKHKGNVAEPLCVFDPMFYCSCSQTMGRGPLMDFRLRISGLRNASQVSKSGELQMSLLIFALKTFFLNLLQ</sequence>
<organism evidence="1 2">
    <name type="scientific">Araneus ventricosus</name>
    <name type="common">Orbweaver spider</name>
    <name type="synonym">Epeira ventricosa</name>
    <dbReference type="NCBI Taxonomy" id="182803"/>
    <lineage>
        <taxon>Eukaryota</taxon>
        <taxon>Metazoa</taxon>
        <taxon>Ecdysozoa</taxon>
        <taxon>Arthropoda</taxon>
        <taxon>Chelicerata</taxon>
        <taxon>Arachnida</taxon>
        <taxon>Araneae</taxon>
        <taxon>Araneomorphae</taxon>
        <taxon>Entelegynae</taxon>
        <taxon>Araneoidea</taxon>
        <taxon>Araneidae</taxon>
        <taxon>Araneus</taxon>
    </lineage>
</organism>
<name>A0A4Y2DI57_ARAVE</name>
<dbReference type="Proteomes" id="UP000499080">
    <property type="component" value="Unassembled WGS sequence"/>
</dbReference>
<comment type="caution">
    <text evidence="1">The sequence shown here is derived from an EMBL/GenBank/DDBJ whole genome shotgun (WGS) entry which is preliminary data.</text>
</comment>
<evidence type="ECO:0000313" key="1">
    <source>
        <dbReference type="EMBL" id="GBM15524.1"/>
    </source>
</evidence>
<gene>
    <name evidence="1" type="ORF">AVEN_8911_1</name>
</gene>
<reference evidence="1 2" key="1">
    <citation type="journal article" date="2019" name="Sci. Rep.">
        <title>Orb-weaving spider Araneus ventricosus genome elucidates the spidroin gene catalogue.</title>
        <authorList>
            <person name="Kono N."/>
            <person name="Nakamura H."/>
            <person name="Ohtoshi R."/>
            <person name="Moran D.A.P."/>
            <person name="Shinohara A."/>
            <person name="Yoshida Y."/>
            <person name="Fujiwara M."/>
            <person name="Mori M."/>
            <person name="Tomita M."/>
            <person name="Arakawa K."/>
        </authorList>
    </citation>
    <scope>NUCLEOTIDE SEQUENCE [LARGE SCALE GENOMIC DNA]</scope>
</reference>
<keyword evidence="2" id="KW-1185">Reference proteome</keyword>
<accession>A0A4Y2DI57</accession>
<evidence type="ECO:0000313" key="2">
    <source>
        <dbReference type="Proteomes" id="UP000499080"/>
    </source>
</evidence>
<dbReference type="AlphaFoldDB" id="A0A4Y2DI57"/>